<evidence type="ECO:0000313" key="2">
    <source>
        <dbReference type="Proteomes" id="UP000319837"/>
    </source>
</evidence>
<name>A0A553SSE9_NIACI</name>
<proteinExistence type="predicted"/>
<protein>
    <submittedName>
        <fullName evidence="1">Uncharacterized protein</fullName>
    </submittedName>
</protein>
<dbReference type="Proteomes" id="UP000319837">
    <property type="component" value="Unassembled WGS sequence"/>
</dbReference>
<reference evidence="2" key="1">
    <citation type="submission" date="2018-10" db="EMBL/GenBank/DDBJ databases">
        <title>FDA dAtabase for Regulatory Grade micrObial Sequences (FDA-ARGOS): Supporting development and validation of Infectious Disease Dx tests.</title>
        <authorList>
            <person name="Minogue T."/>
            <person name="Wolcott M."/>
            <person name="Wasieloski L."/>
            <person name="Aguilar W."/>
            <person name="Moore D."/>
            <person name="Tallon L."/>
            <person name="Sadzewicz L."/>
            <person name="Sengamalay N."/>
            <person name="Ott S."/>
            <person name="Godinez A."/>
            <person name="Nagaraj S."/>
            <person name="Vavikolanu K."/>
            <person name="Vyas G."/>
            <person name="Nadendla S."/>
            <person name="George J."/>
            <person name="Sichtig H."/>
        </authorList>
    </citation>
    <scope>NUCLEOTIDE SEQUENCE [LARGE SCALE GENOMIC DNA]</scope>
    <source>
        <strain evidence="2">FDAARGOS_343</strain>
    </source>
</reference>
<accession>A0A553SSE9</accession>
<comment type="caution">
    <text evidence="1">The sequence shown here is derived from an EMBL/GenBank/DDBJ whole genome shotgun (WGS) entry which is preliminary data.</text>
</comment>
<dbReference type="EMBL" id="RIBP01000001">
    <property type="protein sequence ID" value="TRZ39925.1"/>
    <property type="molecule type" value="Genomic_DNA"/>
</dbReference>
<organism evidence="1 2">
    <name type="scientific">Niallia circulans</name>
    <name type="common">Bacillus circulans</name>
    <dbReference type="NCBI Taxonomy" id="1397"/>
    <lineage>
        <taxon>Bacteria</taxon>
        <taxon>Bacillati</taxon>
        <taxon>Bacillota</taxon>
        <taxon>Bacilli</taxon>
        <taxon>Bacillales</taxon>
        <taxon>Bacillaceae</taxon>
        <taxon>Niallia</taxon>
    </lineage>
</organism>
<evidence type="ECO:0000313" key="1">
    <source>
        <dbReference type="EMBL" id="TRZ39925.1"/>
    </source>
</evidence>
<dbReference type="AlphaFoldDB" id="A0A553SSE9"/>
<sequence>MQFSFDVKLFEKHKQCKKHAHSQKHKLLYEDKHQDYYPAVDKAVSEMHLPPSRPTNKQGVETTAVIEEVHEPIEAPAEEILQNALYFPIGKEGRFVGITLGTTVTVYTENSVYPALTGYFQGIISDAKEETVLILANGNLFRIPVIEINFVTIGS</sequence>
<gene>
    <name evidence="1" type="ORF">CEQ21_02995</name>
</gene>